<evidence type="ECO:0000313" key="2">
    <source>
        <dbReference type="EMBL" id="MDZ7543068.1"/>
    </source>
</evidence>
<feature type="non-terminal residue" evidence="2">
    <location>
        <position position="1"/>
    </location>
</feature>
<protein>
    <submittedName>
        <fullName evidence="2">Ethanolamine utilization protein EutH</fullName>
    </submittedName>
</protein>
<feature type="transmembrane region" description="Helical" evidence="1">
    <location>
        <begin position="31"/>
        <end position="52"/>
    </location>
</feature>
<accession>A0AAW9KIK2</accession>
<dbReference type="AlphaFoldDB" id="A0AAW9KIK2"/>
<dbReference type="EMBL" id="WNUR01000778">
    <property type="protein sequence ID" value="MDZ7543068.1"/>
    <property type="molecule type" value="Genomic_DNA"/>
</dbReference>
<evidence type="ECO:0000313" key="3">
    <source>
        <dbReference type="Proteomes" id="UP001288944"/>
    </source>
</evidence>
<dbReference type="PANTHER" id="PTHR40089">
    <property type="entry name" value="ETHANOLAMINE UTILIZATION PROTEIN EUTH"/>
    <property type="match status" value="1"/>
</dbReference>
<reference evidence="2" key="1">
    <citation type="submission" date="2019-11" db="EMBL/GenBank/DDBJ databases">
        <title>Characterization of Clostridium perfringens isolates from swine manure treated agricultural soils.</title>
        <authorList>
            <person name="Wushke S.T."/>
        </authorList>
    </citation>
    <scope>NUCLEOTIDE SEQUENCE</scope>
    <source>
        <strain evidence="2">X62</strain>
    </source>
</reference>
<dbReference type="InterPro" id="IPR007441">
    <property type="entry name" value="EutH"/>
</dbReference>
<proteinExistence type="predicted"/>
<evidence type="ECO:0000256" key="1">
    <source>
        <dbReference type="SAM" id="Phobius"/>
    </source>
</evidence>
<dbReference type="GO" id="GO:0034228">
    <property type="term" value="F:ethanolamine transmembrane transporter activity"/>
    <property type="evidence" value="ECO:0007669"/>
    <property type="project" value="InterPro"/>
</dbReference>
<dbReference type="GO" id="GO:0005886">
    <property type="term" value="C:plasma membrane"/>
    <property type="evidence" value="ECO:0007669"/>
    <property type="project" value="TreeGrafter"/>
</dbReference>
<gene>
    <name evidence="2" type="primary">eutH</name>
    <name evidence="2" type="ORF">GNF83_18185</name>
</gene>
<dbReference type="Pfam" id="PF04346">
    <property type="entry name" value="EutH"/>
    <property type="match status" value="1"/>
</dbReference>
<keyword evidence="1" id="KW-0812">Transmembrane</keyword>
<keyword evidence="1" id="KW-1133">Transmembrane helix</keyword>
<dbReference type="PANTHER" id="PTHR40089:SF1">
    <property type="entry name" value="ETHANOLAMINE PERMEASE EUTH-RELATED"/>
    <property type="match status" value="1"/>
</dbReference>
<comment type="caution">
    <text evidence="2">The sequence shown here is derived from an EMBL/GenBank/DDBJ whole genome shotgun (WGS) entry which is preliminary data.</text>
</comment>
<name>A0AAW9KIK2_CLOPF</name>
<sequence>VKTIAFSVCGAFLIGDHLAFTANFQPNLILPIMIGKLVAGVCAVIIAVKIAVPKAKKLEELSTEV</sequence>
<keyword evidence="1" id="KW-0472">Membrane</keyword>
<dbReference type="Proteomes" id="UP001288944">
    <property type="component" value="Unassembled WGS sequence"/>
</dbReference>
<organism evidence="2 3">
    <name type="scientific">Clostridium perfringens</name>
    <dbReference type="NCBI Taxonomy" id="1502"/>
    <lineage>
        <taxon>Bacteria</taxon>
        <taxon>Bacillati</taxon>
        <taxon>Bacillota</taxon>
        <taxon>Clostridia</taxon>
        <taxon>Eubacteriales</taxon>
        <taxon>Clostridiaceae</taxon>
        <taxon>Clostridium</taxon>
    </lineage>
</organism>